<evidence type="ECO:0000313" key="6">
    <source>
        <dbReference type="EMBL" id="MBU5591720.1"/>
    </source>
</evidence>
<protein>
    <submittedName>
        <fullName evidence="6">Stage V sporulation protein D</fullName>
    </submittedName>
</protein>
<gene>
    <name evidence="6" type="ORF">KQI89_08075</name>
</gene>
<dbReference type="PANTHER" id="PTHR30627:SF1">
    <property type="entry name" value="PEPTIDOGLYCAN D,D-TRANSPEPTIDASE FTSI"/>
    <property type="match status" value="1"/>
</dbReference>
<dbReference type="Proteomes" id="UP000736583">
    <property type="component" value="Unassembled WGS sequence"/>
</dbReference>
<comment type="similarity">
    <text evidence="2">Belongs to the transpeptidase family.</text>
</comment>
<reference evidence="6 7" key="1">
    <citation type="submission" date="2021-06" db="EMBL/GenBank/DDBJ databases">
        <authorList>
            <person name="Sun Q."/>
            <person name="Li D."/>
        </authorList>
    </citation>
    <scope>NUCLEOTIDE SEQUENCE [LARGE SCALE GENOMIC DNA]</scope>
    <source>
        <strain evidence="6 7">MSJ-4</strain>
    </source>
</reference>
<keyword evidence="3" id="KW-0472">Membrane</keyword>
<sequence>MKRKEKKNNTNPTRIKATLIIFLLVFFLLGVQLFRRMVVQSDFLKVRAESQSLNQVKITPKRGSILDRNGRELAVSADVYKVSLDLVAMEEYCTRYKKTKEDISNKISESLGLENDKVFAMFDKRDGNGRLLRGMPLVGKVEKNKIDKLKDIRKKEKYNFVIIENDSLRVYPNNNFLAHALGIVNLEDEGVFGLEKYYDKELTGVPGIRISEMDKNSYELPYEDAIYTEPINGKDLALTVDENIQYAAEAIADKAMKDNKAKGVTIIVSNPKNGEILAMVNKPDFNPNDPRKGITNNDELQHLWRNKAVNDVFEPGSTFKIVTTSAALEEKLTFVDDSFYCKGFSIINGVRLNCWKPEGHGAQKLIDILENSCNPGFVELGKRLGQEKLNKYIYDFGFGKPLGIDLTGEAAGIIKPADKMTDLDLATIAFGQTDAVSAIQVLAALNTIMNDGIYTTPHFMKEVFSVDKHGEKTKVGEYEEKNQRQVISKSTANEVARMLEETVSKGSGKQAYIEGYGIAGKTGTAEKANIGGKGYSEKKYASFVGAAPYNDPKVSVFIGIDEPEKEYFGGIIASPVAKELFEEIFNQLAIKPEQ</sequence>
<dbReference type="InterPro" id="IPR001460">
    <property type="entry name" value="PCN-bd_Tpept"/>
</dbReference>
<accession>A0ABS6EZR9</accession>
<comment type="subcellular location">
    <subcellularLocation>
        <location evidence="1">Membrane</location>
    </subcellularLocation>
</comment>
<comment type="caution">
    <text evidence="6">The sequence shown here is derived from an EMBL/GenBank/DDBJ whole genome shotgun (WGS) entry which is preliminary data.</text>
</comment>
<dbReference type="InterPro" id="IPR005311">
    <property type="entry name" value="PBP_dimer"/>
</dbReference>
<dbReference type="PANTHER" id="PTHR30627">
    <property type="entry name" value="PEPTIDOGLYCAN D,D-TRANSPEPTIDASE"/>
    <property type="match status" value="1"/>
</dbReference>
<evidence type="ECO:0000256" key="1">
    <source>
        <dbReference type="ARBA" id="ARBA00004370"/>
    </source>
</evidence>
<evidence type="ECO:0000256" key="2">
    <source>
        <dbReference type="ARBA" id="ARBA00007171"/>
    </source>
</evidence>
<dbReference type="Pfam" id="PF03717">
    <property type="entry name" value="PBP_dimer"/>
    <property type="match status" value="1"/>
</dbReference>
<dbReference type="Pfam" id="PF00905">
    <property type="entry name" value="Transpeptidase"/>
    <property type="match status" value="1"/>
</dbReference>
<dbReference type="RefSeq" id="WP_216456712.1">
    <property type="nucleotide sequence ID" value="NZ_JAHLQL010000002.1"/>
</dbReference>
<proteinExistence type="inferred from homology"/>
<dbReference type="InterPro" id="IPR050515">
    <property type="entry name" value="Beta-lactam/transpept"/>
</dbReference>
<organism evidence="6 7">
    <name type="scientific">Clostridium simiarum</name>
    <dbReference type="NCBI Taxonomy" id="2841506"/>
    <lineage>
        <taxon>Bacteria</taxon>
        <taxon>Bacillati</taxon>
        <taxon>Bacillota</taxon>
        <taxon>Clostridia</taxon>
        <taxon>Eubacteriales</taxon>
        <taxon>Clostridiaceae</taxon>
        <taxon>Clostridium</taxon>
    </lineage>
</organism>
<evidence type="ECO:0000259" key="5">
    <source>
        <dbReference type="Pfam" id="PF03717"/>
    </source>
</evidence>
<evidence type="ECO:0000259" key="4">
    <source>
        <dbReference type="Pfam" id="PF00905"/>
    </source>
</evidence>
<feature type="domain" description="Penicillin-binding protein transpeptidase" evidence="4">
    <location>
        <begin position="265"/>
        <end position="582"/>
    </location>
</feature>
<evidence type="ECO:0000256" key="3">
    <source>
        <dbReference type="ARBA" id="ARBA00023136"/>
    </source>
</evidence>
<keyword evidence="7" id="KW-1185">Reference proteome</keyword>
<feature type="domain" description="Penicillin-binding protein dimerisation" evidence="5">
    <location>
        <begin position="58"/>
        <end position="216"/>
    </location>
</feature>
<evidence type="ECO:0000313" key="7">
    <source>
        <dbReference type="Proteomes" id="UP000736583"/>
    </source>
</evidence>
<dbReference type="EMBL" id="JAHLQL010000002">
    <property type="protein sequence ID" value="MBU5591720.1"/>
    <property type="molecule type" value="Genomic_DNA"/>
</dbReference>
<name>A0ABS6EZR9_9CLOT</name>